<dbReference type="Pfam" id="PF04493">
    <property type="entry name" value="Endonuclease_5"/>
    <property type="match status" value="1"/>
</dbReference>
<evidence type="ECO:0000256" key="1">
    <source>
        <dbReference type="ARBA" id="ARBA00004496"/>
    </source>
</evidence>
<evidence type="ECO:0000256" key="4">
    <source>
        <dbReference type="ARBA" id="ARBA00022759"/>
    </source>
</evidence>
<gene>
    <name evidence="6" type="ORF">CGZ94_00105</name>
</gene>
<dbReference type="GO" id="GO:0003727">
    <property type="term" value="F:single-stranded RNA binding"/>
    <property type="evidence" value="ECO:0007669"/>
    <property type="project" value="TreeGrafter"/>
</dbReference>
<keyword evidence="2" id="KW-0963">Cytoplasm</keyword>
<name>A0A255GNG5_9ACTN</name>
<evidence type="ECO:0000313" key="6">
    <source>
        <dbReference type="EMBL" id="OYO17355.1"/>
    </source>
</evidence>
<proteinExistence type="predicted"/>
<dbReference type="EMBL" id="NMVO01000001">
    <property type="protein sequence ID" value="OYO17355.1"/>
    <property type="molecule type" value="Genomic_DNA"/>
</dbReference>
<sequence length="177" mass="18598">MDYALTAGTVDVQYDDGQQRATAALVVCGELTFSSVVSEHVARISRIEPYEAGRLYKRELPCIQAVLALGPQLELLMVDGYATLDPQGRPGLGAHAADALGIPVIGVAKTPFHTATHATPVVRGSASRPVYVTAAGGLGIEEAARIVAAMEGPFRLPAALARVDKLARERVQPRTGA</sequence>
<dbReference type="OrthoDB" id="2593273at2"/>
<dbReference type="PANTHER" id="PTHR28511:SF1">
    <property type="entry name" value="ENDONUCLEASE V"/>
    <property type="match status" value="1"/>
</dbReference>
<evidence type="ECO:0000313" key="7">
    <source>
        <dbReference type="Proteomes" id="UP000215896"/>
    </source>
</evidence>
<dbReference type="AlphaFoldDB" id="A0A255GNG5"/>
<evidence type="ECO:0000256" key="3">
    <source>
        <dbReference type="ARBA" id="ARBA00022722"/>
    </source>
</evidence>
<dbReference type="PANTHER" id="PTHR28511">
    <property type="entry name" value="ENDONUCLEASE V"/>
    <property type="match status" value="1"/>
</dbReference>
<dbReference type="Gene3D" id="3.30.2170.10">
    <property type="entry name" value="archaeoglobus fulgidus dsm 4304 superfamily"/>
    <property type="match status" value="1"/>
</dbReference>
<dbReference type="Proteomes" id="UP000215896">
    <property type="component" value="Unassembled WGS sequence"/>
</dbReference>
<keyword evidence="3" id="KW-0540">Nuclease</keyword>
<dbReference type="GO" id="GO:0006281">
    <property type="term" value="P:DNA repair"/>
    <property type="evidence" value="ECO:0007669"/>
    <property type="project" value="InterPro"/>
</dbReference>
<comment type="caution">
    <text evidence="6">The sequence shown here is derived from an EMBL/GenBank/DDBJ whole genome shotgun (WGS) entry which is preliminary data.</text>
</comment>
<protein>
    <recommendedName>
        <fullName evidence="8">Endonuclease V</fullName>
    </recommendedName>
</protein>
<keyword evidence="7" id="KW-1185">Reference proteome</keyword>
<comment type="subcellular location">
    <subcellularLocation>
        <location evidence="1">Cytoplasm</location>
    </subcellularLocation>
</comment>
<keyword evidence="4" id="KW-0255">Endonuclease</keyword>
<dbReference type="GO" id="GO:0016891">
    <property type="term" value="F:RNA endonuclease activity producing 5'-phosphomonoesters, hydrolytic mechanism"/>
    <property type="evidence" value="ECO:0007669"/>
    <property type="project" value="TreeGrafter"/>
</dbReference>
<keyword evidence="5" id="KW-0378">Hydrolase</keyword>
<dbReference type="GO" id="GO:0005737">
    <property type="term" value="C:cytoplasm"/>
    <property type="evidence" value="ECO:0007669"/>
    <property type="project" value="UniProtKB-SubCell"/>
</dbReference>
<evidence type="ECO:0000256" key="2">
    <source>
        <dbReference type="ARBA" id="ARBA00022490"/>
    </source>
</evidence>
<evidence type="ECO:0000256" key="5">
    <source>
        <dbReference type="ARBA" id="ARBA00022801"/>
    </source>
</evidence>
<evidence type="ECO:0008006" key="8">
    <source>
        <dbReference type="Google" id="ProtNLM"/>
    </source>
</evidence>
<reference evidence="6 7" key="1">
    <citation type="submission" date="2017-07" db="EMBL/GenBank/DDBJ databases">
        <title>Draft whole genome sequences of clinical Proprionibacteriaceae strains.</title>
        <authorList>
            <person name="Bernier A.-M."/>
            <person name="Bernard K."/>
            <person name="Domingo M.-C."/>
        </authorList>
    </citation>
    <scope>NUCLEOTIDE SEQUENCE [LARGE SCALE GENOMIC DNA]</scope>
    <source>
        <strain evidence="6 7">NML 030167</strain>
    </source>
</reference>
<dbReference type="RefSeq" id="WP_094404237.1">
    <property type="nucleotide sequence ID" value="NZ_NMVO01000001.1"/>
</dbReference>
<dbReference type="InterPro" id="IPR007581">
    <property type="entry name" value="Endonuclease-V"/>
</dbReference>
<accession>A0A255GNG5</accession>
<organism evidence="6 7">
    <name type="scientific">Enemella evansiae</name>
    <dbReference type="NCBI Taxonomy" id="2016499"/>
    <lineage>
        <taxon>Bacteria</taxon>
        <taxon>Bacillati</taxon>
        <taxon>Actinomycetota</taxon>
        <taxon>Actinomycetes</taxon>
        <taxon>Propionibacteriales</taxon>
        <taxon>Propionibacteriaceae</taxon>
        <taxon>Enemella</taxon>
    </lineage>
</organism>